<evidence type="ECO:0000256" key="1">
    <source>
        <dbReference type="SAM" id="SignalP"/>
    </source>
</evidence>
<feature type="domain" description="GP-PDE" evidence="2">
    <location>
        <begin position="40"/>
        <end position="299"/>
    </location>
</feature>
<keyword evidence="1" id="KW-0732">Signal</keyword>
<dbReference type="PANTHER" id="PTHR46320">
    <property type="entry name" value="GLYCEROPHOSPHODIESTER PHOSPHODIESTERASE 1"/>
    <property type="match status" value="1"/>
</dbReference>
<dbReference type="CDD" id="cd08566">
    <property type="entry name" value="GDPD_AtGDE_like"/>
    <property type="match status" value="1"/>
</dbReference>
<name>A0A851GIY2_9BACT</name>
<protein>
    <submittedName>
        <fullName evidence="3">Glycerophosphodiester phosphodiesterase family protein</fullName>
    </submittedName>
</protein>
<reference evidence="3 4" key="1">
    <citation type="submission" date="2020-07" db="EMBL/GenBank/DDBJ databases">
        <title>Roseicoccus Jingziensis gen. nov., sp. nov., isolated from coastal seawater.</title>
        <authorList>
            <person name="Feng X."/>
        </authorList>
    </citation>
    <scope>NUCLEOTIDE SEQUENCE [LARGE SCALE GENOMIC DNA]</scope>
    <source>
        <strain evidence="3 4">N1E253</strain>
    </source>
</reference>
<dbReference type="GO" id="GO:0005886">
    <property type="term" value="C:plasma membrane"/>
    <property type="evidence" value="ECO:0007669"/>
    <property type="project" value="TreeGrafter"/>
</dbReference>
<dbReference type="GO" id="GO:0006580">
    <property type="term" value="P:ethanolamine metabolic process"/>
    <property type="evidence" value="ECO:0007669"/>
    <property type="project" value="TreeGrafter"/>
</dbReference>
<proteinExistence type="predicted"/>
<dbReference type="EMBL" id="JACBAZ010000002">
    <property type="protein sequence ID" value="NWK55077.1"/>
    <property type="molecule type" value="Genomic_DNA"/>
</dbReference>
<keyword evidence="4" id="KW-1185">Reference proteome</keyword>
<dbReference type="InterPro" id="IPR030395">
    <property type="entry name" value="GP_PDE_dom"/>
</dbReference>
<dbReference type="InterPro" id="IPR032160">
    <property type="entry name" value="DUF4996"/>
</dbReference>
<dbReference type="PROSITE" id="PS51704">
    <property type="entry name" value="GP_PDE"/>
    <property type="match status" value="1"/>
</dbReference>
<evidence type="ECO:0000259" key="2">
    <source>
        <dbReference type="PROSITE" id="PS51704"/>
    </source>
</evidence>
<dbReference type="Proteomes" id="UP000557872">
    <property type="component" value="Unassembled WGS sequence"/>
</dbReference>
<dbReference type="GO" id="GO:0070291">
    <property type="term" value="P:N-acylethanolamine metabolic process"/>
    <property type="evidence" value="ECO:0007669"/>
    <property type="project" value="TreeGrafter"/>
</dbReference>
<dbReference type="RefSeq" id="WP_178931618.1">
    <property type="nucleotide sequence ID" value="NZ_JACBAZ010000002.1"/>
</dbReference>
<sequence length="306" mass="34469">MKLKFTTLTIAALSIAITHAAEQSSEQIRRMAEDPANKNVLVVAHRAAWKKAPENSIQSILDAIAMRVDMIEVDVRKTKDGRFVLMHDSTINRTTTGKGKVSQYTLAELREFRLKHQGKASDQRIPTLEEALAVCKGKILVNLDKIHSHLAEINPILEKTGTASQVVLKGGHSMEKVDQMLGKDRKVIYMPIFNVDKKGKAIAAGEKLGFDDVYPINERVRMVEVIVRDIHSPALSKAFMDEFKKRKVRVWINTLRVCHPSGHADANALRDPEKVWGSMIDMGVSIFQTDEPEFLLQYLRKKGLHQ</sequence>
<organism evidence="3 4">
    <name type="scientific">Oceaniferula marina</name>
    <dbReference type="NCBI Taxonomy" id="2748318"/>
    <lineage>
        <taxon>Bacteria</taxon>
        <taxon>Pseudomonadati</taxon>
        <taxon>Verrucomicrobiota</taxon>
        <taxon>Verrucomicrobiia</taxon>
        <taxon>Verrucomicrobiales</taxon>
        <taxon>Verrucomicrobiaceae</taxon>
        <taxon>Oceaniferula</taxon>
    </lineage>
</organism>
<dbReference type="Gene3D" id="3.20.20.190">
    <property type="entry name" value="Phosphatidylinositol (PI) phosphodiesterase"/>
    <property type="match status" value="1"/>
</dbReference>
<feature type="chain" id="PRO_5032336119" evidence="1">
    <location>
        <begin position="21"/>
        <end position="306"/>
    </location>
</feature>
<evidence type="ECO:0000313" key="3">
    <source>
        <dbReference type="EMBL" id="NWK55077.1"/>
    </source>
</evidence>
<dbReference type="GO" id="GO:0006644">
    <property type="term" value="P:phospholipid metabolic process"/>
    <property type="evidence" value="ECO:0007669"/>
    <property type="project" value="TreeGrafter"/>
</dbReference>
<dbReference type="Pfam" id="PF16387">
    <property type="entry name" value="DUF4996"/>
    <property type="match status" value="1"/>
</dbReference>
<evidence type="ECO:0000313" key="4">
    <source>
        <dbReference type="Proteomes" id="UP000557872"/>
    </source>
</evidence>
<dbReference type="InterPro" id="IPR017946">
    <property type="entry name" value="PLC-like_Pdiesterase_TIM-brl"/>
</dbReference>
<gene>
    <name evidence="3" type="ORF">HW115_05615</name>
</gene>
<dbReference type="GO" id="GO:0008889">
    <property type="term" value="F:glycerophosphodiester phosphodiesterase activity"/>
    <property type="evidence" value="ECO:0007669"/>
    <property type="project" value="TreeGrafter"/>
</dbReference>
<dbReference type="AlphaFoldDB" id="A0A851GIY2"/>
<dbReference type="SUPFAM" id="SSF51695">
    <property type="entry name" value="PLC-like phosphodiesterases"/>
    <property type="match status" value="1"/>
</dbReference>
<comment type="caution">
    <text evidence="3">The sequence shown here is derived from an EMBL/GenBank/DDBJ whole genome shotgun (WGS) entry which is preliminary data.</text>
</comment>
<dbReference type="Pfam" id="PF03009">
    <property type="entry name" value="GDPD"/>
    <property type="match status" value="1"/>
</dbReference>
<accession>A0A851GIY2</accession>
<dbReference type="PANTHER" id="PTHR46320:SF1">
    <property type="entry name" value="GLYCEROPHOSPHODIESTER PHOSPHODIESTERASE 1"/>
    <property type="match status" value="1"/>
</dbReference>
<feature type="signal peptide" evidence="1">
    <location>
        <begin position="1"/>
        <end position="20"/>
    </location>
</feature>